<evidence type="ECO:0008006" key="3">
    <source>
        <dbReference type="Google" id="ProtNLM"/>
    </source>
</evidence>
<geneLocation type="plasmid" evidence="2">
    <name>pBD2</name>
</geneLocation>
<feature type="transmembrane region" description="Helical" evidence="1">
    <location>
        <begin position="143"/>
        <end position="162"/>
    </location>
</feature>
<keyword evidence="1" id="KW-0812">Transmembrane</keyword>
<feature type="transmembrane region" description="Helical" evidence="1">
    <location>
        <begin position="174"/>
        <end position="193"/>
    </location>
</feature>
<keyword evidence="1" id="KW-1133">Transmembrane helix</keyword>
<organism evidence="2">
    <name type="scientific">Rhodococcus erythropolis</name>
    <name type="common">Arthrobacter picolinophilus</name>
    <dbReference type="NCBI Taxonomy" id="1833"/>
    <lineage>
        <taxon>Bacteria</taxon>
        <taxon>Bacillati</taxon>
        <taxon>Actinomycetota</taxon>
        <taxon>Actinomycetes</taxon>
        <taxon>Mycobacteriales</taxon>
        <taxon>Nocardiaceae</taxon>
        <taxon>Rhodococcus</taxon>
        <taxon>Rhodococcus erythropolis group</taxon>
    </lineage>
</organism>
<dbReference type="Pfam" id="PF14808">
    <property type="entry name" value="TMEM164"/>
    <property type="match status" value="1"/>
</dbReference>
<dbReference type="EMBL" id="AY223810">
    <property type="protein sequence ID" value="AAP73977.1"/>
    <property type="molecule type" value="Genomic_DNA"/>
</dbReference>
<dbReference type="InterPro" id="IPR011737">
    <property type="entry name" value="CHP02206_TP0381"/>
</dbReference>
<sequence>MSWSSAFGGAEEVRDVYSAQPEFSAYGLSHWAVIALFVVGSVFLIFAGRRQTEVQARHLSRVLGGILAVIYGSAVLYSLSSPTLGGSVPLQLTDLATVSAIYALWSHRHWPFALTYYWGLVLSTQALISPALAGPDFPGYEFLVFWAIHLFVVWAAIYLTWGRRMRPTWRSYRLAVLVTLTWAIVTFIFNRVADTNYGFLNAKPSTASLLDLMGPWPVYLFSGMTIVFVIWALMTWPWERDGSLDKDAADQPMG</sequence>
<gene>
    <name evidence="2" type="ORF">PBD2.092</name>
</gene>
<feature type="transmembrane region" description="Helical" evidence="1">
    <location>
        <begin position="86"/>
        <end position="105"/>
    </location>
</feature>
<dbReference type="AlphaFoldDB" id="Q6XN54"/>
<evidence type="ECO:0000256" key="1">
    <source>
        <dbReference type="SAM" id="Phobius"/>
    </source>
</evidence>
<feature type="transmembrane region" description="Helical" evidence="1">
    <location>
        <begin position="59"/>
        <end position="80"/>
    </location>
</feature>
<name>Q6XN54_RHOER</name>
<feature type="transmembrane region" description="Helical" evidence="1">
    <location>
        <begin position="28"/>
        <end position="47"/>
    </location>
</feature>
<keyword evidence="1" id="KW-0472">Membrane</keyword>
<feature type="transmembrane region" description="Helical" evidence="1">
    <location>
        <begin position="112"/>
        <end position="131"/>
    </location>
</feature>
<protein>
    <recommendedName>
        <fullName evidence="3">TIGR02206 family membrane protein</fullName>
    </recommendedName>
</protein>
<reference evidence="2" key="1">
    <citation type="journal article" date="2003" name="J. Bacteriol.">
        <title>Complete nucleotide sequence and genetic organization of the 210-kilobase linear plasmid of Rhodococcus erythropolis BD2.</title>
        <authorList>
            <person name="Stecker C."/>
            <person name="Johann A."/>
            <person name="Herzberg C."/>
            <person name="Averhoff B."/>
            <person name="Gottschalk G."/>
        </authorList>
    </citation>
    <scope>NUCLEOTIDE SEQUENCE</scope>
    <source>
        <strain evidence="2">BD2</strain>
        <plasmid evidence="2">pBD2</plasmid>
    </source>
</reference>
<evidence type="ECO:0000313" key="2">
    <source>
        <dbReference type="EMBL" id="AAP73977.1"/>
    </source>
</evidence>
<dbReference type="NCBIfam" id="TIGR02206">
    <property type="entry name" value="intg_mem_TP0381"/>
    <property type="match status" value="1"/>
</dbReference>
<feature type="transmembrane region" description="Helical" evidence="1">
    <location>
        <begin position="213"/>
        <end position="234"/>
    </location>
</feature>
<keyword evidence="2" id="KW-0614">Plasmid</keyword>
<accession>Q6XN54</accession>
<proteinExistence type="predicted"/>